<dbReference type="EC" id="2.1.1.220" evidence="2 11"/>
<gene>
    <name evidence="14" type="primary">GCD14</name>
    <name evidence="14" type="ORF">DEBR0S1_02894G</name>
</gene>
<dbReference type="InterPro" id="IPR029063">
    <property type="entry name" value="SAM-dependent_MTases_sf"/>
</dbReference>
<evidence type="ECO:0000256" key="9">
    <source>
        <dbReference type="ARBA" id="ARBA00054081"/>
    </source>
</evidence>
<dbReference type="AlphaFoldDB" id="A0A7D9CUN9"/>
<comment type="subunit">
    <text evidence="10">Heterotetramer; composed of two copies of TRM6 and two copies of TRM61.</text>
</comment>
<evidence type="ECO:0000256" key="3">
    <source>
        <dbReference type="ARBA" id="ARBA00015963"/>
    </source>
</evidence>
<keyword evidence="8 11" id="KW-0539">Nucleus</keyword>
<name>A0A7D9CUN9_DEKBR</name>
<dbReference type="FunFam" id="3.10.330.20:FF:000002">
    <property type="entry name" value="tRNA (adenine(58)-N(1))-methyltransferase catalytic subunit TRMT61A"/>
    <property type="match status" value="1"/>
</dbReference>
<feature type="domain" description="tRNA (adenine(58)-N(1))-methyltransferase catalytic subunit TRM61 C-terminal" evidence="13">
    <location>
        <begin position="64"/>
        <end position="339"/>
    </location>
</feature>
<dbReference type="EMBL" id="CABFWN010000001">
    <property type="protein sequence ID" value="VUG15911.1"/>
    <property type="molecule type" value="Genomic_DNA"/>
</dbReference>
<dbReference type="PROSITE" id="PS51620">
    <property type="entry name" value="SAM_TRM61"/>
    <property type="match status" value="1"/>
</dbReference>
<evidence type="ECO:0000313" key="15">
    <source>
        <dbReference type="Proteomes" id="UP000478008"/>
    </source>
</evidence>
<dbReference type="InterPro" id="IPR049470">
    <property type="entry name" value="TRM61_C"/>
</dbReference>
<keyword evidence="5 11" id="KW-0808">Transferase</keyword>
<keyword evidence="7 11" id="KW-0819">tRNA processing</keyword>
<evidence type="ECO:0000256" key="1">
    <source>
        <dbReference type="ARBA" id="ARBA00004123"/>
    </source>
</evidence>
<evidence type="ECO:0000256" key="11">
    <source>
        <dbReference type="PIRNR" id="PIRNR017269"/>
    </source>
</evidence>
<dbReference type="PANTHER" id="PTHR12133">
    <property type="entry name" value="TRNA (ADENINE(58)-N(1))-METHYLTRANSFERASE"/>
    <property type="match status" value="1"/>
</dbReference>
<dbReference type="Pfam" id="PF08704">
    <property type="entry name" value="GCD14"/>
    <property type="match status" value="1"/>
</dbReference>
<keyword evidence="6 11" id="KW-0949">S-adenosyl-L-methionine</keyword>
<dbReference type="GO" id="GO:0160107">
    <property type="term" value="F:tRNA (adenine(58)-N1)-methyltransferase activity"/>
    <property type="evidence" value="ECO:0007669"/>
    <property type="project" value="UniProtKB-EC"/>
</dbReference>
<dbReference type="PANTHER" id="PTHR12133:SF2">
    <property type="entry name" value="TRNA (ADENINE(58)-N(1))-METHYLTRANSFERASE CATALYTIC SUBUNIT TRMT61A"/>
    <property type="match status" value="1"/>
</dbReference>
<evidence type="ECO:0000256" key="12">
    <source>
        <dbReference type="PIRSR" id="PIRSR017269-1"/>
    </source>
</evidence>
<dbReference type="InterPro" id="IPR014816">
    <property type="entry name" value="tRNA_MeTrfase_Gcd14"/>
</dbReference>
<dbReference type="Gene3D" id="3.10.330.20">
    <property type="match status" value="1"/>
</dbReference>
<evidence type="ECO:0000259" key="13">
    <source>
        <dbReference type="Pfam" id="PF08704"/>
    </source>
</evidence>
<dbReference type="Proteomes" id="UP000478008">
    <property type="component" value="Unassembled WGS sequence"/>
</dbReference>
<keyword evidence="15" id="KW-1185">Reference proteome</keyword>
<accession>A0A7D9CUN9</accession>
<dbReference type="SUPFAM" id="SSF53335">
    <property type="entry name" value="S-adenosyl-L-methionine-dependent methyltransferases"/>
    <property type="match status" value="1"/>
</dbReference>
<evidence type="ECO:0000256" key="10">
    <source>
        <dbReference type="ARBA" id="ARBA00063447"/>
    </source>
</evidence>
<evidence type="ECO:0000256" key="4">
    <source>
        <dbReference type="ARBA" id="ARBA00022603"/>
    </source>
</evidence>
<comment type="subcellular location">
    <subcellularLocation>
        <location evidence="1 11">Nucleus</location>
    </subcellularLocation>
</comment>
<comment type="catalytic activity">
    <reaction evidence="11">
        <text>adenosine(58) in tRNA + S-adenosyl-L-methionine = N(1)-methyladenosine(58) in tRNA + S-adenosyl-L-homocysteine + H(+)</text>
        <dbReference type="Rhea" id="RHEA:43152"/>
        <dbReference type="Rhea" id="RHEA-COMP:10365"/>
        <dbReference type="Rhea" id="RHEA-COMP:10366"/>
        <dbReference type="ChEBI" id="CHEBI:15378"/>
        <dbReference type="ChEBI" id="CHEBI:57856"/>
        <dbReference type="ChEBI" id="CHEBI:59789"/>
        <dbReference type="ChEBI" id="CHEBI:74411"/>
        <dbReference type="ChEBI" id="CHEBI:74491"/>
        <dbReference type="EC" id="2.1.1.220"/>
    </reaction>
</comment>
<dbReference type="PIRSF" id="PIRSF017269">
    <property type="entry name" value="GCD14"/>
    <property type="match status" value="1"/>
</dbReference>
<proteinExistence type="inferred from homology"/>
<evidence type="ECO:0000313" key="14">
    <source>
        <dbReference type="EMBL" id="VUG15911.1"/>
    </source>
</evidence>
<sequence>MSFTSFKTKIEEGDFVMAYLSRTHIKPIIVKKGEKLNTRFGTFPHDSMIGLPYGSQLMTPKGRGFIYLLHPTPELWTMSLPHRTQIVYTPDSSYIVQRMGVIPGSRVIEAGTGSGSFTHAFVRTIAPTGKLFTYEFHKERYEQAVSEFKEHKLQEYLICTNRDVCADGFDIDGTKIDAEAVFLDLPSPWEAIPHLKSVITHETEARICCFSPCVEQVLKTVTALQENGWTKIEMTEVSSLLWESRKVMIRELDDAIKRLKDVKKRQLEGIEYMKQMAVKYGSNKQAKVHKPRSKNRDRGFNPFGKGFHIIEGDENYKWFDVSKEQKEIKTHTSYLTFAIHVPQLVVNDENIEKQETDTEKADKL</sequence>
<evidence type="ECO:0000256" key="2">
    <source>
        <dbReference type="ARBA" id="ARBA00012796"/>
    </source>
</evidence>
<keyword evidence="4 11" id="KW-0489">Methyltransferase</keyword>
<dbReference type="GO" id="GO:0031515">
    <property type="term" value="C:tRNA (m1A) methyltransferase complex"/>
    <property type="evidence" value="ECO:0007669"/>
    <property type="project" value="UniProtKB-UniRule"/>
</dbReference>
<protein>
    <recommendedName>
        <fullName evidence="3 11">tRNA (adenine(58)-N(1))-methyltransferase catalytic subunit TRM61</fullName>
        <ecNumber evidence="2 11">2.1.1.220</ecNumber>
    </recommendedName>
</protein>
<comment type="function">
    <text evidence="9 11">Catalytic subunit of tRNA (adenine-N(1)-)-methyltransferase, which catalyzes the formation of N(1)-methyladenine at position 58 (m1A58) in initiator methionyl-tRNA.</text>
</comment>
<evidence type="ECO:0000256" key="6">
    <source>
        <dbReference type="ARBA" id="ARBA00022691"/>
    </source>
</evidence>
<feature type="binding site" evidence="12">
    <location>
        <position position="135"/>
    </location>
    <ligand>
        <name>S-adenosyl-L-methionine</name>
        <dbReference type="ChEBI" id="CHEBI:59789"/>
    </ligand>
</feature>
<dbReference type="GO" id="GO:0030488">
    <property type="term" value="P:tRNA methylation"/>
    <property type="evidence" value="ECO:0007669"/>
    <property type="project" value="InterPro"/>
</dbReference>
<organism evidence="14 15">
    <name type="scientific">Dekkera bruxellensis</name>
    <name type="common">Brettanomyces custersii</name>
    <dbReference type="NCBI Taxonomy" id="5007"/>
    <lineage>
        <taxon>Eukaryota</taxon>
        <taxon>Fungi</taxon>
        <taxon>Dikarya</taxon>
        <taxon>Ascomycota</taxon>
        <taxon>Saccharomycotina</taxon>
        <taxon>Pichiomycetes</taxon>
        <taxon>Pichiales</taxon>
        <taxon>Pichiaceae</taxon>
        <taxon>Brettanomyces</taxon>
    </lineage>
</organism>
<comment type="similarity">
    <text evidence="11">Belongs to the class I-like SAM-binding methyltransferase superfamily. TRM61 family.</text>
</comment>
<feature type="binding site" evidence="12">
    <location>
        <position position="184"/>
    </location>
    <ligand>
        <name>S-adenosyl-L-methionine</name>
        <dbReference type="ChEBI" id="CHEBI:59789"/>
    </ligand>
</feature>
<evidence type="ECO:0000256" key="7">
    <source>
        <dbReference type="ARBA" id="ARBA00022694"/>
    </source>
</evidence>
<dbReference type="GO" id="GO:0005634">
    <property type="term" value="C:nucleus"/>
    <property type="evidence" value="ECO:0007669"/>
    <property type="project" value="UniProtKB-SubCell"/>
</dbReference>
<reference evidence="14 15" key="1">
    <citation type="submission" date="2019-07" db="EMBL/GenBank/DDBJ databases">
        <authorList>
            <person name="Friedrich A."/>
            <person name="Schacherer J."/>
        </authorList>
    </citation>
    <scope>NUCLEOTIDE SEQUENCE [LARGE SCALE GENOMIC DNA]</scope>
</reference>
<evidence type="ECO:0000256" key="8">
    <source>
        <dbReference type="ARBA" id="ARBA00023242"/>
    </source>
</evidence>
<evidence type="ECO:0000256" key="5">
    <source>
        <dbReference type="ARBA" id="ARBA00022679"/>
    </source>
</evidence>
<dbReference type="Gene3D" id="3.40.50.150">
    <property type="entry name" value="Vaccinia Virus protein VP39"/>
    <property type="match status" value="1"/>
</dbReference>